<evidence type="ECO:0000256" key="5">
    <source>
        <dbReference type="PROSITE-ProRule" id="PRU01131"/>
    </source>
</evidence>
<gene>
    <name evidence="7" type="ORF">M6B38_241855</name>
</gene>
<proteinExistence type="inferred from homology"/>
<evidence type="ECO:0000256" key="4">
    <source>
        <dbReference type="ARBA" id="ARBA00022723"/>
    </source>
</evidence>
<dbReference type="GO" id="GO:0046872">
    <property type="term" value="F:metal ion binding"/>
    <property type="evidence" value="ECO:0007669"/>
    <property type="project" value="UniProtKB-KW"/>
</dbReference>
<keyword evidence="3" id="KW-0963">Cytoplasm</keyword>
<evidence type="ECO:0000259" key="6">
    <source>
        <dbReference type="PROSITE" id="PS51795"/>
    </source>
</evidence>
<comment type="caution">
    <text evidence="7">The sequence shown here is derived from an EMBL/GenBank/DDBJ whole genome shotgun (WGS) entry which is preliminary data.</text>
</comment>
<organism evidence="7 8">
    <name type="scientific">Iris pallida</name>
    <name type="common">Sweet iris</name>
    <dbReference type="NCBI Taxonomy" id="29817"/>
    <lineage>
        <taxon>Eukaryota</taxon>
        <taxon>Viridiplantae</taxon>
        <taxon>Streptophyta</taxon>
        <taxon>Embryophyta</taxon>
        <taxon>Tracheophyta</taxon>
        <taxon>Spermatophyta</taxon>
        <taxon>Magnoliopsida</taxon>
        <taxon>Liliopsida</taxon>
        <taxon>Asparagales</taxon>
        <taxon>Iridaceae</taxon>
        <taxon>Iridoideae</taxon>
        <taxon>Irideae</taxon>
        <taxon>Iris</taxon>
    </lineage>
</organism>
<comment type="subcellular location">
    <subcellularLocation>
        <location evidence="1">Cytoplasm</location>
    </subcellularLocation>
</comment>
<keyword evidence="4" id="KW-0479">Metal-binding</keyword>
<name>A0AAX6DJE9_IRIPA</name>
<sequence>MLVGKRPRSQLSRTTSMTRFEPDVVVDPMEVMEAPQPSVHLQELQQNDWLGKGRVAGIGVAVSPRSSGYGSNHRRNSGDFVAIKTAPFLKKCGLCSRRLRTGKDIYMYRGEIAFCSLECREQQIVNDEWLEKRAALSAIKTETPATAAGGSEASGSGEIVAIA</sequence>
<dbReference type="Pfam" id="PF04570">
    <property type="entry name" value="zf-FLZ"/>
    <property type="match status" value="1"/>
</dbReference>
<protein>
    <recommendedName>
        <fullName evidence="6">FLZ-type domain-containing protein</fullName>
    </recommendedName>
</protein>
<dbReference type="PANTHER" id="PTHR33059">
    <property type="entry name" value="FCS-LIKE ZINC FINGER 5"/>
    <property type="match status" value="1"/>
</dbReference>
<evidence type="ECO:0000256" key="3">
    <source>
        <dbReference type="ARBA" id="ARBA00022490"/>
    </source>
</evidence>
<feature type="zinc finger region" description="FLZ-type" evidence="5">
    <location>
        <begin position="87"/>
        <end position="131"/>
    </location>
</feature>
<dbReference type="PANTHER" id="PTHR33059:SF4">
    <property type="entry name" value="FCS-LIKE ZINC FINGER 5"/>
    <property type="match status" value="1"/>
</dbReference>
<feature type="domain" description="FLZ-type" evidence="6">
    <location>
        <begin position="87"/>
        <end position="131"/>
    </location>
</feature>
<reference evidence="7" key="2">
    <citation type="submission" date="2023-04" db="EMBL/GenBank/DDBJ databases">
        <authorList>
            <person name="Bruccoleri R.E."/>
            <person name="Oakeley E.J."/>
            <person name="Faust A.-M."/>
            <person name="Dessus-Babus S."/>
            <person name="Altorfer M."/>
            <person name="Burckhardt D."/>
            <person name="Oertli M."/>
            <person name="Naumann U."/>
            <person name="Petersen F."/>
            <person name="Wong J."/>
        </authorList>
    </citation>
    <scope>NUCLEOTIDE SEQUENCE</scope>
    <source>
        <strain evidence="7">GSM-AAB239-AS_SAM_17_03QT</strain>
        <tissue evidence="7">Leaf</tissue>
    </source>
</reference>
<dbReference type="AlphaFoldDB" id="A0AAX6DJE9"/>
<reference evidence="7" key="1">
    <citation type="journal article" date="2023" name="GigaByte">
        <title>Genome assembly of the bearded iris, Iris pallida Lam.</title>
        <authorList>
            <person name="Bruccoleri R.E."/>
            <person name="Oakeley E.J."/>
            <person name="Faust A.M.E."/>
            <person name="Altorfer M."/>
            <person name="Dessus-Babus S."/>
            <person name="Burckhardt D."/>
            <person name="Oertli M."/>
            <person name="Naumann U."/>
            <person name="Petersen F."/>
            <person name="Wong J."/>
        </authorList>
    </citation>
    <scope>NUCLEOTIDE SEQUENCE</scope>
    <source>
        <strain evidence="7">GSM-AAB239-AS_SAM_17_03QT</strain>
    </source>
</reference>
<dbReference type="Proteomes" id="UP001140949">
    <property type="component" value="Unassembled WGS sequence"/>
</dbReference>
<evidence type="ECO:0000256" key="1">
    <source>
        <dbReference type="ARBA" id="ARBA00004496"/>
    </source>
</evidence>
<dbReference type="GO" id="GO:0005737">
    <property type="term" value="C:cytoplasm"/>
    <property type="evidence" value="ECO:0007669"/>
    <property type="project" value="UniProtKB-SubCell"/>
</dbReference>
<accession>A0AAX6DJE9</accession>
<keyword evidence="8" id="KW-1185">Reference proteome</keyword>
<dbReference type="InterPro" id="IPR007650">
    <property type="entry name" value="Zf-FLZ_dom"/>
</dbReference>
<comment type="similarity">
    <text evidence="2">Belongs to the FLZ family.</text>
</comment>
<evidence type="ECO:0000313" key="7">
    <source>
        <dbReference type="EMBL" id="KAJ6791897.1"/>
    </source>
</evidence>
<evidence type="ECO:0000256" key="2">
    <source>
        <dbReference type="ARBA" id="ARBA00009374"/>
    </source>
</evidence>
<dbReference type="PROSITE" id="PS51795">
    <property type="entry name" value="ZF_FLZ"/>
    <property type="match status" value="1"/>
</dbReference>
<evidence type="ECO:0000313" key="8">
    <source>
        <dbReference type="Proteomes" id="UP001140949"/>
    </source>
</evidence>
<dbReference type="EMBL" id="JANAVB010044218">
    <property type="protein sequence ID" value="KAJ6791897.1"/>
    <property type="molecule type" value="Genomic_DNA"/>
</dbReference>